<feature type="region of interest" description="Disordered" evidence="2">
    <location>
        <begin position="498"/>
        <end position="520"/>
    </location>
</feature>
<dbReference type="Proteomes" id="UP000277204">
    <property type="component" value="Unassembled WGS sequence"/>
</dbReference>
<dbReference type="Pfam" id="PF21021">
    <property type="entry name" value="FAF1"/>
    <property type="match status" value="1"/>
</dbReference>
<dbReference type="SMART" id="SM00166">
    <property type="entry name" value="UBX"/>
    <property type="match status" value="1"/>
</dbReference>
<dbReference type="SUPFAM" id="SSF54236">
    <property type="entry name" value="Ubiquitin-like"/>
    <property type="match status" value="1"/>
</dbReference>
<evidence type="ECO:0000256" key="2">
    <source>
        <dbReference type="SAM" id="MobiDB-lite"/>
    </source>
</evidence>
<dbReference type="InterPro" id="IPR036249">
    <property type="entry name" value="Thioredoxin-like_sf"/>
</dbReference>
<dbReference type="EMBL" id="UZAI01017124">
    <property type="protein sequence ID" value="VDP20753.1"/>
    <property type="molecule type" value="Genomic_DNA"/>
</dbReference>
<keyword evidence="1" id="KW-0175">Coiled coil</keyword>
<feature type="domain" description="UBX" evidence="3">
    <location>
        <begin position="706"/>
        <end position="768"/>
    </location>
</feature>
<dbReference type="InterPro" id="IPR050730">
    <property type="entry name" value="UBX_domain-protein"/>
</dbReference>
<organism evidence="4 5">
    <name type="scientific">Schistosoma margrebowiei</name>
    <dbReference type="NCBI Taxonomy" id="48269"/>
    <lineage>
        <taxon>Eukaryota</taxon>
        <taxon>Metazoa</taxon>
        <taxon>Spiralia</taxon>
        <taxon>Lophotrochozoa</taxon>
        <taxon>Platyhelminthes</taxon>
        <taxon>Trematoda</taxon>
        <taxon>Digenea</taxon>
        <taxon>Strigeidida</taxon>
        <taxon>Schistosomatoidea</taxon>
        <taxon>Schistosomatidae</taxon>
        <taxon>Schistosoma</taxon>
    </lineage>
</organism>
<dbReference type="InterPro" id="IPR033043">
    <property type="entry name" value="FAF1-like_UBX"/>
</dbReference>
<gene>
    <name evidence="4" type="ORF">SMRZ_LOCUS16367</name>
</gene>
<feature type="compositionally biased region" description="Low complexity" evidence="2">
    <location>
        <begin position="498"/>
        <end position="507"/>
    </location>
</feature>
<dbReference type="SUPFAM" id="SSF52833">
    <property type="entry name" value="Thioredoxin-like"/>
    <property type="match status" value="1"/>
</dbReference>
<dbReference type="InterPro" id="IPR006577">
    <property type="entry name" value="UAS"/>
</dbReference>
<dbReference type="GO" id="GO:0043130">
    <property type="term" value="F:ubiquitin binding"/>
    <property type="evidence" value="ECO:0007669"/>
    <property type="project" value="TreeGrafter"/>
</dbReference>
<dbReference type="AlphaFoldDB" id="A0A3P8FEU0"/>
<dbReference type="InterPro" id="IPR049483">
    <property type="entry name" value="FAF1_2-like_UAS"/>
</dbReference>
<dbReference type="PANTHER" id="PTHR23322">
    <property type="entry name" value="FAS-ASSOCIATED PROTEIN"/>
    <property type="match status" value="1"/>
</dbReference>
<evidence type="ECO:0000313" key="4">
    <source>
        <dbReference type="EMBL" id="VDP20753.1"/>
    </source>
</evidence>
<dbReference type="InterPro" id="IPR001012">
    <property type="entry name" value="UBX_dom"/>
</dbReference>
<feature type="compositionally biased region" description="Acidic residues" evidence="2">
    <location>
        <begin position="271"/>
        <end position="293"/>
    </location>
</feature>
<feature type="compositionally biased region" description="Polar residues" evidence="2">
    <location>
        <begin position="182"/>
        <end position="208"/>
    </location>
</feature>
<dbReference type="Pfam" id="PF00789">
    <property type="entry name" value="UBX"/>
    <property type="match status" value="1"/>
</dbReference>
<accession>A0A3P8FEU0</accession>
<dbReference type="GO" id="GO:0005783">
    <property type="term" value="C:endoplasmic reticulum"/>
    <property type="evidence" value="ECO:0007669"/>
    <property type="project" value="TreeGrafter"/>
</dbReference>
<feature type="coiled-coil region" evidence="1">
    <location>
        <begin position="620"/>
        <end position="651"/>
    </location>
</feature>
<evidence type="ECO:0000259" key="3">
    <source>
        <dbReference type="PROSITE" id="PS50033"/>
    </source>
</evidence>
<name>A0A3P8FEU0_9TREM</name>
<feature type="region of interest" description="Disordered" evidence="2">
    <location>
        <begin position="1"/>
        <end position="21"/>
    </location>
</feature>
<dbReference type="PROSITE" id="PS50033">
    <property type="entry name" value="UBX"/>
    <property type="match status" value="1"/>
</dbReference>
<proteinExistence type="predicted"/>
<dbReference type="GO" id="GO:0005634">
    <property type="term" value="C:nucleus"/>
    <property type="evidence" value="ECO:0007669"/>
    <property type="project" value="TreeGrafter"/>
</dbReference>
<sequence length="771" mass="87555">MAQTTTTTGKSSSSCCDDDDNNNYNTKDMNLSESNQLNTDKSYSPYAYHYLRLPCDSYISKIHNDLHRITGIPITNQLWSIKSKHNRNDNNKKSNRLFSEQIPSNEVLNSLVNELNRHYSQQLNKQSFKTQSILSKHSNVTSTINTNDDNVAKQKSSHDNVTLADCGLKSGDVCDLCLTASNPLNHKNPSKAQLSHNTVDTHSESLQQRAKKSSSHSLDDNIPSGSSTATTTTTAATDVLITETSSTRNKSNRKISSSKKPNYRNISPEIGFDDDYDNCNDDNEEEEDDEDYDMDYHYSSDEILDETDDKKITPWNQPLIPDDPSFEDPELAAQQFCIVFLQRYCRDGVTMSPPFSTCSLETALSLSVGTSQVCDRKPLFIYLHNDASVACHVFCQQVLCSSGLLRFLTDHDFSLWPWDITHTRNRERLFGWLEVKLPNLSRIITSLTVDSYPILAMIVKLSSQLEVLCIVMGTGIVKMWPPIDHFPPLLNVRRSSSSHFTSSSTTTVQPMKTDDNSSSMGTSCGSLKPDVIVAELWQAYTTYLELLEPECAAEREIIARRRVLEEQEAAYEESLRRDQEKLQSLYSIPLFVNYFLKVTCKRYIFIVPYFIHPAPHLHPTKEWERAKAKAEEDKRKQLEEEKRINDEIKATQHRLFMAASLPPEPPTPKTPAAEAFLSTPNGVDGITTLRFRLPPQCSNDPNVKHSTMIRRFAGSDILKHVFMFMESKGYSKSDYKLFTTYPIRDLTLMDENMTLANLDLVPQETLTLELR</sequence>
<evidence type="ECO:0000313" key="5">
    <source>
        <dbReference type="Proteomes" id="UP000277204"/>
    </source>
</evidence>
<reference evidence="4 5" key="1">
    <citation type="submission" date="2018-11" db="EMBL/GenBank/DDBJ databases">
        <authorList>
            <consortium name="Pathogen Informatics"/>
        </authorList>
    </citation>
    <scope>NUCLEOTIDE SEQUENCE [LARGE SCALE GENOMIC DNA]</scope>
    <source>
        <strain evidence="4 5">Zambia</strain>
    </source>
</reference>
<dbReference type="SMART" id="SM00594">
    <property type="entry name" value="UAS"/>
    <property type="match status" value="1"/>
</dbReference>
<evidence type="ECO:0000256" key="1">
    <source>
        <dbReference type="SAM" id="Coils"/>
    </source>
</evidence>
<protein>
    <recommendedName>
        <fullName evidence="3">UBX domain-containing protein</fullName>
    </recommendedName>
</protein>
<dbReference type="InterPro" id="IPR029071">
    <property type="entry name" value="Ubiquitin-like_domsf"/>
</dbReference>
<keyword evidence="5" id="KW-1185">Reference proteome</keyword>
<dbReference type="CDD" id="cd01771">
    <property type="entry name" value="UBX_UBXN3A"/>
    <property type="match status" value="1"/>
</dbReference>
<dbReference type="GO" id="GO:0036503">
    <property type="term" value="P:ERAD pathway"/>
    <property type="evidence" value="ECO:0007669"/>
    <property type="project" value="TreeGrafter"/>
</dbReference>
<dbReference type="Gene3D" id="3.40.30.10">
    <property type="entry name" value="Glutaredoxin"/>
    <property type="match status" value="1"/>
</dbReference>
<dbReference type="PANTHER" id="PTHR23322:SF96">
    <property type="entry name" value="FAS-ASSOCIATED FACTOR 1"/>
    <property type="match status" value="1"/>
</dbReference>
<feature type="compositionally biased region" description="Low complexity" evidence="2">
    <location>
        <begin position="1"/>
        <end position="15"/>
    </location>
</feature>
<feature type="compositionally biased region" description="Low complexity" evidence="2">
    <location>
        <begin position="228"/>
        <end position="237"/>
    </location>
</feature>
<feature type="region of interest" description="Disordered" evidence="2">
    <location>
        <begin position="182"/>
        <end position="294"/>
    </location>
</feature>
<dbReference type="Gene3D" id="3.10.20.90">
    <property type="entry name" value="Phosphatidylinositol 3-kinase Catalytic Subunit, Chain A, domain 1"/>
    <property type="match status" value="1"/>
</dbReference>